<dbReference type="EMBL" id="BJWL01000006">
    <property type="protein sequence ID" value="GFY89190.1"/>
    <property type="molecule type" value="Genomic_DNA"/>
</dbReference>
<sequence length="156" mass="17941">MEKFCLPDQDIAAALTLIQLAAGEISCNDRTDHYDTTAPRRKSKRKQPSELDPLYAIETILPFGRREFLKSTKSGDKSDGCDDDAKTNEEDERSSDLIRYITDDDDEFCSSVKTRGEEREIDFWCVGDYLCTRKMKLRSVVDLYKTTKPLRWSVPV</sequence>
<evidence type="ECO:0000313" key="2">
    <source>
        <dbReference type="EMBL" id="GFY89190.1"/>
    </source>
</evidence>
<feature type="region of interest" description="Disordered" evidence="1">
    <location>
        <begin position="29"/>
        <end position="51"/>
    </location>
</feature>
<dbReference type="AlphaFoldDB" id="A0A7J0ES91"/>
<name>A0A7J0ES91_9ERIC</name>
<accession>A0A7J0ES91</accession>
<protein>
    <submittedName>
        <fullName evidence="2">Uncharacterized protein</fullName>
    </submittedName>
</protein>
<reference evidence="2 3" key="1">
    <citation type="submission" date="2019-07" db="EMBL/GenBank/DDBJ databases">
        <title>De Novo Assembly of kiwifruit Actinidia rufa.</title>
        <authorList>
            <person name="Sugita-Konishi S."/>
            <person name="Sato K."/>
            <person name="Mori E."/>
            <person name="Abe Y."/>
            <person name="Kisaki G."/>
            <person name="Hamano K."/>
            <person name="Suezawa K."/>
            <person name="Otani M."/>
            <person name="Fukuda T."/>
            <person name="Manabe T."/>
            <person name="Gomi K."/>
            <person name="Tabuchi M."/>
            <person name="Akimitsu K."/>
            <person name="Kataoka I."/>
        </authorList>
    </citation>
    <scope>NUCLEOTIDE SEQUENCE [LARGE SCALE GENOMIC DNA]</scope>
    <source>
        <strain evidence="3">cv. Fuchu</strain>
    </source>
</reference>
<keyword evidence="3" id="KW-1185">Reference proteome</keyword>
<dbReference type="Proteomes" id="UP000585474">
    <property type="component" value="Unassembled WGS sequence"/>
</dbReference>
<feature type="compositionally biased region" description="Basic and acidic residues" evidence="1">
    <location>
        <begin position="70"/>
        <end position="88"/>
    </location>
</feature>
<proteinExistence type="predicted"/>
<gene>
    <name evidence="2" type="ORF">Acr_06g0011300</name>
</gene>
<comment type="caution">
    <text evidence="2">The sequence shown here is derived from an EMBL/GenBank/DDBJ whole genome shotgun (WGS) entry which is preliminary data.</text>
</comment>
<organism evidence="2 3">
    <name type="scientific">Actinidia rufa</name>
    <dbReference type="NCBI Taxonomy" id="165716"/>
    <lineage>
        <taxon>Eukaryota</taxon>
        <taxon>Viridiplantae</taxon>
        <taxon>Streptophyta</taxon>
        <taxon>Embryophyta</taxon>
        <taxon>Tracheophyta</taxon>
        <taxon>Spermatophyta</taxon>
        <taxon>Magnoliopsida</taxon>
        <taxon>eudicotyledons</taxon>
        <taxon>Gunneridae</taxon>
        <taxon>Pentapetalae</taxon>
        <taxon>asterids</taxon>
        <taxon>Ericales</taxon>
        <taxon>Actinidiaceae</taxon>
        <taxon>Actinidia</taxon>
    </lineage>
</organism>
<evidence type="ECO:0000256" key="1">
    <source>
        <dbReference type="SAM" id="MobiDB-lite"/>
    </source>
</evidence>
<feature type="region of interest" description="Disordered" evidence="1">
    <location>
        <begin position="70"/>
        <end position="96"/>
    </location>
</feature>
<evidence type="ECO:0000313" key="3">
    <source>
        <dbReference type="Proteomes" id="UP000585474"/>
    </source>
</evidence>